<evidence type="ECO:0000313" key="2">
    <source>
        <dbReference type="EMBL" id="CAF91301.1"/>
    </source>
</evidence>
<gene>
    <name evidence="2" type="ORF">GSTENG00005956001</name>
</gene>
<dbReference type="SUPFAM" id="SSF47095">
    <property type="entry name" value="HMG-box"/>
    <property type="match status" value="1"/>
</dbReference>
<evidence type="ECO:0000256" key="1">
    <source>
        <dbReference type="SAM" id="MobiDB-lite"/>
    </source>
</evidence>
<organism evidence="2">
    <name type="scientific">Tetraodon nigroviridis</name>
    <name type="common">Spotted green pufferfish</name>
    <name type="synonym">Chelonodon nigroviridis</name>
    <dbReference type="NCBI Taxonomy" id="99883"/>
    <lineage>
        <taxon>Eukaryota</taxon>
        <taxon>Metazoa</taxon>
        <taxon>Chordata</taxon>
        <taxon>Craniata</taxon>
        <taxon>Vertebrata</taxon>
        <taxon>Euteleostomi</taxon>
        <taxon>Actinopterygii</taxon>
        <taxon>Neopterygii</taxon>
        <taxon>Teleostei</taxon>
        <taxon>Neoteleostei</taxon>
        <taxon>Acanthomorphata</taxon>
        <taxon>Eupercaria</taxon>
        <taxon>Tetraodontiformes</taxon>
        <taxon>Tetradontoidea</taxon>
        <taxon>Tetraodontidae</taxon>
        <taxon>Tetraodon</taxon>
    </lineage>
</organism>
<dbReference type="EMBL" id="CAAE01008339">
    <property type="protein sequence ID" value="CAF91301.1"/>
    <property type="molecule type" value="Genomic_DNA"/>
</dbReference>
<name>Q4T731_TETNG</name>
<accession>Q4T731</accession>
<dbReference type="AlphaFoldDB" id="Q4T731"/>
<feature type="region of interest" description="Disordered" evidence="1">
    <location>
        <begin position="74"/>
        <end position="122"/>
    </location>
</feature>
<protein>
    <submittedName>
        <fullName evidence="2">(spotted green pufferfish) hypothetical protein</fullName>
    </submittedName>
</protein>
<feature type="compositionally biased region" description="Basic residues" evidence="1">
    <location>
        <begin position="113"/>
        <end position="122"/>
    </location>
</feature>
<comment type="caution">
    <text evidence="2">The sequence shown here is derived from an EMBL/GenBank/DDBJ whole genome shotgun (WGS) entry which is preliminary data.</text>
</comment>
<reference evidence="2" key="2">
    <citation type="submission" date="2004-02" db="EMBL/GenBank/DDBJ databases">
        <authorList>
            <consortium name="Genoscope"/>
            <consortium name="Whitehead Institute Centre for Genome Research"/>
        </authorList>
    </citation>
    <scope>NUCLEOTIDE SEQUENCE</scope>
</reference>
<reference evidence="2" key="1">
    <citation type="journal article" date="2004" name="Nature">
        <title>Genome duplication in the teleost fish Tetraodon nigroviridis reveals the early vertebrate proto-karyotype.</title>
        <authorList>
            <person name="Jaillon O."/>
            <person name="Aury J.-M."/>
            <person name="Brunet F."/>
            <person name="Petit J.-L."/>
            <person name="Stange-Thomann N."/>
            <person name="Mauceli E."/>
            <person name="Bouneau L."/>
            <person name="Fischer C."/>
            <person name="Ozouf-Costaz C."/>
            <person name="Bernot A."/>
            <person name="Nicaud S."/>
            <person name="Jaffe D."/>
            <person name="Fisher S."/>
            <person name="Lutfalla G."/>
            <person name="Dossat C."/>
            <person name="Segurens B."/>
            <person name="Dasilva C."/>
            <person name="Salanoubat M."/>
            <person name="Levy M."/>
            <person name="Boudet N."/>
            <person name="Castellano S."/>
            <person name="Anthouard V."/>
            <person name="Jubin C."/>
            <person name="Castelli V."/>
            <person name="Katinka M."/>
            <person name="Vacherie B."/>
            <person name="Biemont C."/>
            <person name="Skalli Z."/>
            <person name="Cattolico L."/>
            <person name="Poulain J."/>
            <person name="De Berardinis V."/>
            <person name="Cruaud C."/>
            <person name="Duprat S."/>
            <person name="Brottier P."/>
            <person name="Coutanceau J.-P."/>
            <person name="Gouzy J."/>
            <person name="Parra G."/>
            <person name="Lardier G."/>
            <person name="Chapple C."/>
            <person name="McKernan K.J."/>
            <person name="McEwan P."/>
            <person name="Bosak S."/>
            <person name="Kellis M."/>
            <person name="Volff J.-N."/>
            <person name="Guigo R."/>
            <person name="Zody M.C."/>
            <person name="Mesirov J."/>
            <person name="Lindblad-Toh K."/>
            <person name="Birren B."/>
            <person name="Nusbaum C."/>
            <person name="Kahn D."/>
            <person name="Robinson-Rechavi M."/>
            <person name="Laudet V."/>
            <person name="Schachter V."/>
            <person name="Quetier F."/>
            <person name="Saurin W."/>
            <person name="Scarpelli C."/>
            <person name="Wincker P."/>
            <person name="Lander E.S."/>
            <person name="Weissenbach J."/>
            <person name="Roest Crollius H."/>
        </authorList>
    </citation>
    <scope>NUCLEOTIDE SEQUENCE [LARGE SCALE GENOMIC DNA]</scope>
</reference>
<dbReference type="OrthoDB" id="5550281at2759"/>
<dbReference type="KEGG" id="tng:GSTEN00005956G001"/>
<feature type="compositionally biased region" description="Low complexity" evidence="1">
    <location>
        <begin position="96"/>
        <end position="112"/>
    </location>
</feature>
<dbReference type="InterPro" id="IPR036910">
    <property type="entry name" value="HMG_box_dom_sf"/>
</dbReference>
<sequence>MDLQHYQAQLTPAQLQQQSVEKRQKMAQRKAIRKKRVYKQLAEDDKVRYKNEIKSWEEHMVDIGREDLIREQTLSKKKKTAVKRPPAVKSTKKAKTTAAKPVARGNLKTTKTTTKKTTKKSA</sequence>
<proteinExistence type="predicted"/>